<reference evidence="6 7" key="1">
    <citation type="journal article" date="2015" name="Genome Announc.">
        <title>Complete Genome Sequence of the Type Strain Corynebacterium testudinoris DSM 44614, Recovered from Necrotic Lesions in the Mouth of a Tortoise.</title>
        <authorList>
            <person name="Ruckert C."/>
            <person name="Kriete M."/>
            <person name="Jaenicke S."/>
            <person name="Winkler A."/>
            <person name="Tauch A."/>
        </authorList>
    </citation>
    <scope>NUCLEOTIDE SEQUENCE [LARGE SCALE GENOMIC DNA]</scope>
    <source>
        <strain evidence="6 7">DSM 44614</strain>
    </source>
</reference>
<dbReference type="InterPro" id="IPR051394">
    <property type="entry name" value="Glutamate_Synthase"/>
</dbReference>
<dbReference type="InterPro" id="IPR009051">
    <property type="entry name" value="Helical_ferredxn"/>
</dbReference>
<dbReference type="Pfam" id="PF14691">
    <property type="entry name" value="Fer4_20"/>
    <property type="match status" value="1"/>
</dbReference>
<dbReference type="PATRIC" id="fig|136857.5.peg.141"/>
<dbReference type="Proteomes" id="UP000035540">
    <property type="component" value="Chromosome"/>
</dbReference>
<name>A0A0G3H8Z8_9CORY</name>
<dbReference type="InterPro" id="IPR023753">
    <property type="entry name" value="FAD/NAD-binding_dom"/>
</dbReference>
<sequence length="513" mass="55533">MADPHGFRKFQRAEPGHRPVPLRLLDWREVYEDAPDGQIQQQATRCMDCGVPFCHEGCPLGNIIPEWNDLVRQNRWKEAFDRLHATNNFPEFTGRLCPAPCEGACVLAINDESVSIKNIELAIAEKGFEEGWVVPITPSFDTGQSVAVVGSGPAGMAAAQQLTRAGHNVTLFERDDRIGGLMRYGVPDYKMENRWLDRRLEQMSAEGTTFRTGVSPTAQDLARFDAVILATGTPLARELPAEGRTLDGVHQAMDYLPLQNRVNEGDFAAPLIDARGKKVVIIGGGDTGIDCFGTALRQGAASVTQFDIRPPAPPVRSASTPWPTYPLVWRQATAHEEGEYILTGNETADEIEALGLASRQPGSPLGERVFSANTVEFLGSDGVLTGLRCVEIEVIDGVRTPVPGSEFTFEADLVFIALGFTGAERGGLVHELGIAFDDRGRMVRDEQYRASIKPLMPGFKPPVYVAGDNGRGQSLIVWAIAEGRAAAAAVDADLMGETALPVAATPSTMPLRA</sequence>
<gene>
    <name evidence="6" type="primary">gltD</name>
    <name evidence="6" type="ORF">CTEST_00710</name>
</gene>
<evidence type="ECO:0000256" key="1">
    <source>
        <dbReference type="ARBA" id="ARBA00022605"/>
    </source>
</evidence>
<evidence type="ECO:0000256" key="4">
    <source>
        <dbReference type="ARBA" id="ARBA00029440"/>
    </source>
</evidence>
<dbReference type="NCBIfam" id="TIGR01317">
    <property type="entry name" value="GOGAT_sm_gam"/>
    <property type="match status" value="1"/>
</dbReference>
<dbReference type="SUPFAM" id="SSF51971">
    <property type="entry name" value="Nucleotide-binding domain"/>
    <property type="match status" value="2"/>
</dbReference>
<accession>A0A0G3H8Z8</accession>
<evidence type="ECO:0000313" key="7">
    <source>
        <dbReference type="Proteomes" id="UP000035540"/>
    </source>
</evidence>
<dbReference type="PROSITE" id="PS51379">
    <property type="entry name" value="4FE4S_FER_2"/>
    <property type="match status" value="1"/>
</dbReference>
<evidence type="ECO:0000259" key="5">
    <source>
        <dbReference type="PROSITE" id="PS51379"/>
    </source>
</evidence>
<protein>
    <submittedName>
        <fullName evidence="6">NADH/NADPH-dependent glutamate synthase small subunit</fullName>
        <ecNumber evidence="6">1.4.1.14</ecNumber>
    </submittedName>
</protein>
<dbReference type="PANTHER" id="PTHR43100">
    <property type="entry name" value="GLUTAMATE SYNTHASE [NADPH] SMALL CHAIN"/>
    <property type="match status" value="1"/>
</dbReference>
<dbReference type="InterPro" id="IPR006005">
    <property type="entry name" value="Glut_synth_ssu1"/>
</dbReference>
<dbReference type="RefSeq" id="WP_047252103.1">
    <property type="nucleotide sequence ID" value="NZ_CP011545.1"/>
</dbReference>
<dbReference type="PANTHER" id="PTHR43100:SF1">
    <property type="entry name" value="GLUTAMATE SYNTHASE [NADPH] SMALL CHAIN"/>
    <property type="match status" value="1"/>
</dbReference>
<dbReference type="InterPro" id="IPR028261">
    <property type="entry name" value="DPD_II"/>
</dbReference>
<reference evidence="7" key="2">
    <citation type="submission" date="2015-05" db="EMBL/GenBank/DDBJ databases">
        <title>Complete genome sequence of Corynebacterium testudinoris DSM 44614, recovered from necrotic lesions in the mouth of a tortoise.</title>
        <authorList>
            <person name="Ruckert C."/>
            <person name="Albersmeier A."/>
            <person name="Winkler A."/>
            <person name="Tauch A."/>
        </authorList>
    </citation>
    <scope>NUCLEOTIDE SEQUENCE [LARGE SCALE GENOMIC DNA]</scope>
    <source>
        <strain evidence="7">DSM 44614</strain>
    </source>
</reference>
<dbReference type="GO" id="GO:0016040">
    <property type="term" value="F:glutamate synthase (NADH) activity"/>
    <property type="evidence" value="ECO:0007669"/>
    <property type="project" value="UniProtKB-EC"/>
</dbReference>
<evidence type="ECO:0000256" key="3">
    <source>
        <dbReference type="ARBA" id="ARBA00023164"/>
    </source>
</evidence>
<dbReference type="Pfam" id="PF07992">
    <property type="entry name" value="Pyr_redox_2"/>
    <property type="match status" value="1"/>
</dbReference>
<dbReference type="Gene3D" id="1.10.1060.10">
    <property type="entry name" value="Alpha-helical ferredoxin"/>
    <property type="match status" value="1"/>
</dbReference>
<keyword evidence="2 6" id="KW-0560">Oxidoreductase</keyword>
<dbReference type="GO" id="GO:0016639">
    <property type="term" value="F:oxidoreductase activity, acting on the CH-NH2 group of donors, NAD or NADP as acceptor"/>
    <property type="evidence" value="ECO:0007669"/>
    <property type="project" value="InterPro"/>
</dbReference>
<dbReference type="InterPro" id="IPR036188">
    <property type="entry name" value="FAD/NAD-bd_sf"/>
</dbReference>
<dbReference type="SUPFAM" id="SSF46548">
    <property type="entry name" value="alpha-helical ferredoxin"/>
    <property type="match status" value="1"/>
</dbReference>
<feature type="domain" description="4Fe-4S ferredoxin-type" evidence="5">
    <location>
        <begin position="37"/>
        <end position="68"/>
    </location>
</feature>
<dbReference type="GO" id="GO:0006537">
    <property type="term" value="P:glutamate biosynthetic process"/>
    <property type="evidence" value="ECO:0007669"/>
    <property type="project" value="UniProtKB-KW"/>
</dbReference>
<dbReference type="KEGG" id="cted:CTEST_00710"/>
<organism evidence="6 7">
    <name type="scientific">Corynebacterium testudinoris</name>
    <dbReference type="NCBI Taxonomy" id="136857"/>
    <lineage>
        <taxon>Bacteria</taxon>
        <taxon>Bacillati</taxon>
        <taxon>Actinomycetota</taxon>
        <taxon>Actinomycetes</taxon>
        <taxon>Mycobacteriales</taxon>
        <taxon>Corynebacteriaceae</taxon>
        <taxon>Corynebacterium</taxon>
    </lineage>
</organism>
<dbReference type="EMBL" id="CP011545">
    <property type="protein sequence ID" value="AKK07612.1"/>
    <property type="molecule type" value="Genomic_DNA"/>
</dbReference>
<comment type="pathway">
    <text evidence="4">Amino-acid biosynthesis.</text>
</comment>
<dbReference type="EC" id="1.4.1.14" evidence="6"/>
<keyword evidence="3" id="KW-0314">Glutamate biosynthesis</keyword>
<dbReference type="OrthoDB" id="9803192at2"/>
<dbReference type="AlphaFoldDB" id="A0A0G3H8Z8"/>
<evidence type="ECO:0000256" key="2">
    <source>
        <dbReference type="ARBA" id="ARBA00023002"/>
    </source>
</evidence>
<dbReference type="InterPro" id="IPR017896">
    <property type="entry name" value="4Fe4S_Fe-S-bd"/>
</dbReference>
<dbReference type="STRING" id="136857.CTEST_00710"/>
<evidence type="ECO:0000313" key="6">
    <source>
        <dbReference type="EMBL" id="AKK07612.1"/>
    </source>
</evidence>
<keyword evidence="7" id="KW-1185">Reference proteome</keyword>
<proteinExistence type="predicted"/>
<dbReference type="GO" id="GO:0051536">
    <property type="term" value="F:iron-sulfur cluster binding"/>
    <property type="evidence" value="ECO:0007669"/>
    <property type="project" value="InterPro"/>
</dbReference>
<dbReference type="Gene3D" id="3.50.50.60">
    <property type="entry name" value="FAD/NAD(P)-binding domain"/>
    <property type="match status" value="2"/>
</dbReference>
<dbReference type="PRINTS" id="PR00419">
    <property type="entry name" value="ADXRDTASE"/>
</dbReference>
<keyword evidence="1" id="KW-0028">Amino-acid biosynthesis</keyword>